<evidence type="ECO:0000256" key="1">
    <source>
        <dbReference type="SAM" id="MobiDB-lite"/>
    </source>
</evidence>
<proteinExistence type="predicted"/>
<dbReference type="OrthoDB" id="3683755at2759"/>
<dbReference type="Proteomes" id="UP000799423">
    <property type="component" value="Unassembled WGS sequence"/>
</dbReference>
<reference evidence="2" key="1">
    <citation type="submission" date="2020-01" db="EMBL/GenBank/DDBJ databases">
        <authorList>
            <consortium name="DOE Joint Genome Institute"/>
            <person name="Haridas S."/>
            <person name="Albert R."/>
            <person name="Binder M."/>
            <person name="Bloem J."/>
            <person name="Labutti K."/>
            <person name="Salamov A."/>
            <person name="Andreopoulos B."/>
            <person name="Baker S.E."/>
            <person name="Barry K."/>
            <person name="Bills G."/>
            <person name="Bluhm B.H."/>
            <person name="Cannon C."/>
            <person name="Castanera R."/>
            <person name="Culley D.E."/>
            <person name="Daum C."/>
            <person name="Ezra D."/>
            <person name="Gonzalez J.B."/>
            <person name="Henrissat B."/>
            <person name="Kuo A."/>
            <person name="Liang C."/>
            <person name="Lipzen A."/>
            <person name="Lutzoni F."/>
            <person name="Magnuson J."/>
            <person name="Mondo S."/>
            <person name="Nolan M."/>
            <person name="Ohm R."/>
            <person name="Pangilinan J."/>
            <person name="Park H.-J."/>
            <person name="Ramirez L."/>
            <person name="Alfaro M."/>
            <person name="Sun H."/>
            <person name="Tritt A."/>
            <person name="Yoshinaga Y."/>
            <person name="Zwiers L.-H."/>
            <person name="Turgeon B.G."/>
            <person name="Goodwin S.B."/>
            <person name="Spatafora J.W."/>
            <person name="Crous P.W."/>
            <person name="Grigoriev I.V."/>
        </authorList>
    </citation>
    <scope>NUCLEOTIDE SEQUENCE</scope>
    <source>
        <strain evidence="2">IPT5</strain>
    </source>
</reference>
<protein>
    <submittedName>
        <fullName evidence="2">Uncharacterized protein</fullName>
    </submittedName>
</protein>
<organism evidence="2 3">
    <name type="scientific">Plenodomus tracheiphilus IPT5</name>
    <dbReference type="NCBI Taxonomy" id="1408161"/>
    <lineage>
        <taxon>Eukaryota</taxon>
        <taxon>Fungi</taxon>
        <taxon>Dikarya</taxon>
        <taxon>Ascomycota</taxon>
        <taxon>Pezizomycotina</taxon>
        <taxon>Dothideomycetes</taxon>
        <taxon>Pleosporomycetidae</taxon>
        <taxon>Pleosporales</taxon>
        <taxon>Pleosporineae</taxon>
        <taxon>Leptosphaeriaceae</taxon>
        <taxon>Plenodomus</taxon>
    </lineage>
</organism>
<dbReference type="EMBL" id="MU006372">
    <property type="protein sequence ID" value="KAF2844571.1"/>
    <property type="molecule type" value="Genomic_DNA"/>
</dbReference>
<accession>A0A6A7AMX0</accession>
<sequence length="532" mass="57923">MSSTSLYRPSSSCNWADDDDDDFDFDTWKANADASAPTPAELGPLQCAASEDDQPVAFTTENAPFAEVKTMNADNIASSVGTAPDASATIANEIQLAQNAVVCRALADDSNAPAYPGMSYYECWTPSPDKRKGYTSHWNHFKAEYGFDGRCPHLFRSSRLREVISIDEIEDVPELCFEDIEALEEFSEIDVQDMPLTAYSSSSTTDTWGCSDTDADSDSDKENLRPVIRLPTKPISFGEIIDGITTEGIEDEVEFAFEDVFENAQAPVVQDEGYHSSTPPDSPTEDSFGKALEFTTVPDAHQAIAYTHHNCSDRHDSMEVPVAFRNEFAGGDTAFDVFEDDERPLDYSEEAGVQGPGLLDFATWPLPSALSDDDDGNNHIVESTFQKAYDAYLSQSEPPEFATPESEIGIDNDGPPEATDLILTTETPPSTIPEPVTCSPNNTKGEISIVKNEPLEATDLVSSSASPPPSSPPASASSSLVSFSKASTLLKRFFSTAFAKGQYFVSSFPGFGTFARTARDILERMRARLHQC</sequence>
<name>A0A6A7AMX0_9PLEO</name>
<gene>
    <name evidence="2" type="ORF">T440DRAFT_523403</name>
</gene>
<feature type="region of interest" description="Disordered" evidence="1">
    <location>
        <begin position="202"/>
        <end position="221"/>
    </location>
</feature>
<evidence type="ECO:0000313" key="2">
    <source>
        <dbReference type="EMBL" id="KAF2844571.1"/>
    </source>
</evidence>
<dbReference type="AlphaFoldDB" id="A0A6A7AMX0"/>
<feature type="region of interest" description="Disordered" evidence="1">
    <location>
        <begin position="458"/>
        <end position="478"/>
    </location>
</feature>
<keyword evidence="3" id="KW-1185">Reference proteome</keyword>
<evidence type="ECO:0000313" key="3">
    <source>
        <dbReference type="Proteomes" id="UP000799423"/>
    </source>
</evidence>